<keyword evidence="2" id="KW-0695">RNA-directed DNA polymerase</keyword>
<dbReference type="Gene3D" id="3.60.10.10">
    <property type="entry name" value="Endonuclease/exonuclease/phosphatase"/>
    <property type="match status" value="1"/>
</dbReference>
<dbReference type="SUPFAM" id="SSF56219">
    <property type="entry name" value="DNase I-like"/>
    <property type="match status" value="1"/>
</dbReference>
<accession>A0A0P4VN32</accession>
<sequence>IVFWNVHGFSTLFSLCPKDIDELVNHEIICLNETWIHTNSTLCPPTFLENYVCHHREAVKIHSLGRASGGLAVFVRKGVTSLIEVLVSKSWFLCLLLKFQHSQLIVGLVYWQPGSEKDVICELFYKELFNVISMYSDVDVIIGGDFNSRIGALNQLDNCIPLGDELWGHRVSLDQTVNNRGKKLVELMESLGMLVCNGRACLDFPGSFTFIGEQGCSTVDLVWLSFGFSFPVSNFQIKNISDLSDHLSCSITLSLSDIGHLAPLLVVQNPRCRWLFNKKVFNSSSFGSFIELSENVYLSNESPIILNDNFISTVRNSLVNMNLLKQKYSGGPRKMHKPWFSKDCVVLKREVRSSFNVCRKDNFRQDSLNKYIIRKKEYKALVKFSKDAYYNHIKESIGNVKNPSQFWDCIRRLQFKPQQKCPISVADWEDFYRKILPPPVHNDFVFISNFVYELDGDITLEELLSSISNSKLNKASGTDMIPNECFKALPPNWTAYLLNLFNSIWTHETMPPSWGKIKLQLLFKKGVRSDPNNYRGIAIFNTITKIFTSIIYNRLLSWAEASGLVPEEQMGFRKGRGCTDAVFCLMAAVNIQLRLKKRKVFGIFIDLKRAFDSVDHTKLWLRLAQIGVSAKVIRILSNMYSMASFVISGETSASSNEIPVTQGVLQGEILSPLLFTLFISDIIDYFTDNGARGVNINKFKDLIMILYADDMTVLASSWHEAQSCLRILEKYCTSKSLAVNPEKTVIVPFHKGGRISKFPSFYYKNNKINVVNSVNYLGVPFFSSGKFSNAGNNFLAKSTAANSTVLKLLRVSKSDEWSSKEYLFDTLAESVLLYQSEIWGGQCLAVVERCQTGFFKKLLRLPVSTPNAFIRLETGRLKLQYKVFKKMVNWWCKLLSMPGNRLPRMCYLRLLDFINDSSMPFNWTSELNKYFCLLGADDIWAKQDPDVFKSSKNDILSKLANHLVSEDIDFVLHSSYNWWYRNISSWGNRENYLGLKCHINKIRLISQIRLTHYKHCVVVCGDMRYSFSHDNICTLCRSQQSDTLLHFLFKCSALTDIRKRFISNYLIFFTEGENLENLISEMNLEKINNIYWYFNNGLKIKGGSSIPINL</sequence>
<dbReference type="InterPro" id="IPR036691">
    <property type="entry name" value="Endo/exonu/phosph_ase_sf"/>
</dbReference>
<dbReference type="Pfam" id="PF03372">
    <property type="entry name" value="Exo_endo_phos"/>
    <property type="match status" value="1"/>
</dbReference>
<dbReference type="PANTHER" id="PTHR19446">
    <property type="entry name" value="REVERSE TRANSCRIPTASES"/>
    <property type="match status" value="1"/>
</dbReference>
<dbReference type="InterPro" id="IPR043502">
    <property type="entry name" value="DNA/RNA_pol_sf"/>
</dbReference>
<dbReference type="Gene3D" id="3.30.70.270">
    <property type="match status" value="1"/>
</dbReference>
<keyword evidence="2" id="KW-0378">Hydrolase</keyword>
<protein>
    <submittedName>
        <fullName evidence="2">Putative endonuclease-reverse transcriptase</fullName>
    </submittedName>
</protein>
<evidence type="ECO:0000259" key="1">
    <source>
        <dbReference type="PROSITE" id="PS50878"/>
    </source>
</evidence>
<evidence type="ECO:0000313" key="2">
    <source>
        <dbReference type="EMBL" id="JAI53878.1"/>
    </source>
</evidence>
<proteinExistence type="evidence at transcript level"/>
<dbReference type="InterPro" id="IPR000477">
    <property type="entry name" value="RT_dom"/>
</dbReference>
<feature type="domain" description="Reverse transcriptase" evidence="1">
    <location>
        <begin position="503"/>
        <end position="781"/>
    </location>
</feature>
<organism evidence="2">
    <name type="scientific">Rhodnius neglectus</name>
    <dbReference type="NCBI Taxonomy" id="72488"/>
    <lineage>
        <taxon>Eukaryota</taxon>
        <taxon>Metazoa</taxon>
        <taxon>Ecdysozoa</taxon>
        <taxon>Arthropoda</taxon>
        <taxon>Hexapoda</taxon>
        <taxon>Insecta</taxon>
        <taxon>Pterygota</taxon>
        <taxon>Neoptera</taxon>
        <taxon>Paraneoptera</taxon>
        <taxon>Hemiptera</taxon>
        <taxon>Heteroptera</taxon>
        <taxon>Panheteroptera</taxon>
        <taxon>Cimicomorpha</taxon>
        <taxon>Reduviidae</taxon>
        <taxon>Triatominae</taxon>
        <taxon>Rhodnius</taxon>
    </lineage>
</organism>
<reference evidence="2" key="1">
    <citation type="journal article" date="2016" name="PLoS Negl. Trop. Dis.">
        <title>A Deep Insight into the Sialome of Rhodnius neglectus, a Vector of Chagas Disease.</title>
        <authorList>
            <person name="Santiago P.B."/>
            <person name="Assumpcao T.C."/>
            <person name="Araujo C.N."/>
            <person name="Bastos I.M."/>
            <person name="Neves D."/>
            <person name="Silva I.G."/>
            <person name="Charneau S."/>
            <person name="Queiroz R.M."/>
            <person name="Raiol T."/>
            <person name="Oliveira J.V."/>
            <person name="Sousa M.V."/>
            <person name="Calvo E."/>
            <person name="Ribeiro J.M."/>
            <person name="Santana J.M."/>
        </authorList>
    </citation>
    <scope>NUCLEOTIDE SEQUENCE</scope>
    <source>
        <tissue evidence="2">Salivary glands</tissue>
    </source>
</reference>
<keyword evidence="2" id="KW-0255">Endonuclease</keyword>
<dbReference type="GO" id="GO:0004519">
    <property type="term" value="F:endonuclease activity"/>
    <property type="evidence" value="ECO:0007669"/>
    <property type="project" value="UniProtKB-KW"/>
</dbReference>
<dbReference type="PROSITE" id="PS50878">
    <property type="entry name" value="RT_POL"/>
    <property type="match status" value="1"/>
</dbReference>
<keyword evidence="2" id="KW-0548">Nucleotidyltransferase</keyword>
<dbReference type="GO" id="GO:0003964">
    <property type="term" value="F:RNA-directed DNA polymerase activity"/>
    <property type="evidence" value="ECO:0007669"/>
    <property type="project" value="UniProtKB-KW"/>
</dbReference>
<dbReference type="InterPro" id="IPR005135">
    <property type="entry name" value="Endo/exonuclease/phosphatase"/>
</dbReference>
<name>A0A0P4VN32_9HEMI</name>
<dbReference type="Pfam" id="PF00078">
    <property type="entry name" value="RVT_1"/>
    <property type="match status" value="1"/>
</dbReference>
<feature type="non-terminal residue" evidence="2">
    <location>
        <position position="1"/>
    </location>
</feature>
<dbReference type="CDD" id="cd01650">
    <property type="entry name" value="RT_nLTR_like"/>
    <property type="match status" value="1"/>
</dbReference>
<keyword evidence="2" id="KW-0540">Nuclease</keyword>
<dbReference type="AlphaFoldDB" id="A0A0P4VN32"/>
<dbReference type="InterPro" id="IPR043128">
    <property type="entry name" value="Rev_trsase/Diguanyl_cyclase"/>
</dbReference>
<keyword evidence="2" id="KW-0808">Transferase</keyword>
<dbReference type="EMBL" id="GDKW01002717">
    <property type="protein sequence ID" value="JAI53878.1"/>
    <property type="molecule type" value="mRNA"/>
</dbReference>
<dbReference type="SUPFAM" id="SSF56672">
    <property type="entry name" value="DNA/RNA polymerases"/>
    <property type="match status" value="1"/>
</dbReference>